<sequence length="564" mass="61584">MRRNKVAGGMHLETFGLIIGGIGLFLLGMNLMTEGLKAMAGEKLKDILRRFTGGVYSAILSGAVITGVIQSSSAATFMTIGFVSAGLLSFSQSLGVIIGANIGSTSTGWIVSVIGFQINMSMLALPLIGGGVLLRLISKNKWGPQGSAVTGFGLLFLGIDVLQNGMSGFTAFFDLSRLQGESWWWLPLLIGIGFLMTVVMQSSSAAVVTTLTALHTGAVDFNQAALLVIGQNVGTTVKAFLASIGGTTAARRTAAGHILFNLITGLLAVVLLPVLVSFVMLVSEVFSLTDEAVQLAVFHTVFNLLGVVFILMIYPYFKIMVKRLIPERKTETYLGYLDESVAELGPVAVEALRRTLRRMMRDCAAVTSSALNTSPVTFEGNRVLNQVETELVEMQKFLTKVSLNEPSASSEAYEARVSLVHAMDHTDRWVKALREGETYQKALKEGQTEKFVYELQKICSRWIKASETAYTEEEKEEYGRKDPFGGDHQLVSYTEAQASKIAGMRKETRREVLAGSVKDELTVDDGIRAVQTVQWIDRLAYHMWRAAFHTQNTVDSKEKKDQSL</sequence>
<feature type="transmembrane region" description="Helical" evidence="6">
    <location>
        <begin position="109"/>
        <end position="134"/>
    </location>
</feature>
<comment type="subcellular location">
    <subcellularLocation>
        <location evidence="1">Cell membrane</location>
        <topology evidence="1">Multi-pass membrane protein</topology>
    </subcellularLocation>
</comment>
<evidence type="ECO:0000256" key="5">
    <source>
        <dbReference type="ARBA" id="ARBA00023136"/>
    </source>
</evidence>
<evidence type="ECO:0000256" key="4">
    <source>
        <dbReference type="ARBA" id="ARBA00022989"/>
    </source>
</evidence>
<feature type="transmembrane region" description="Helical" evidence="6">
    <location>
        <begin position="146"/>
        <end position="163"/>
    </location>
</feature>
<feature type="transmembrane region" description="Helical" evidence="6">
    <location>
        <begin position="51"/>
        <end position="69"/>
    </location>
</feature>
<dbReference type="PANTHER" id="PTHR10010">
    <property type="entry name" value="SOLUTE CARRIER FAMILY 34 SODIUM PHOSPHATE , MEMBER 2-RELATED"/>
    <property type="match status" value="1"/>
</dbReference>
<comment type="caution">
    <text evidence="7">The sequence shown here is derived from an EMBL/GenBank/DDBJ whole genome shotgun (WGS) entry which is preliminary data.</text>
</comment>
<keyword evidence="8" id="KW-1185">Reference proteome</keyword>
<reference evidence="7 8" key="1">
    <citation type="submission" date="2018-03" db="EMBL/GenBank/DDBJ databases">
        <title>Alkalicoccus saliphilus sp. nov., isolated from a mineral pool.</title>
        <authorList>
            <person name="Zhao B."/>
        </authorList>
    </citation>
    <scope>NUCLEOTIDE SEQUENCE [LARGE SCALE GENOMIC DNA]</scope>
    <source>
        <strain evidence="7 8">6AG</strain>
    </source>
</reference>
<dbReference type="NCBIfam" id="NF037997">
    <property type="entry name" value="Na_Pi_symport"/>
    <property type="match status" value="1"/>
</dbReference>
<name>A0A2T4U7A7_9BACI</name>
<evidence type="ECO:0000256" key="6">
    <source>
        <dbReference type="SAM" id="Phobius"/>
    </source>
</evidence>
<dbReference type="GO" id="GO:0005886">
    <property type="term" value="C:plasma membrane"/>
    <property type="evidence" value="ECO:0007669"/>
    <property type="project" value="UniProtKB-SubCell"/>
</dbReference>
<feature type="transmembrane region" description="Helical" evidence="6">
    <location>
        <begin position="295"/>
        <end position="317"/>
    </location>
</feature>
<dbReference type="Pfam" id="PF02690">
    <property type="entry name" value="Na_Pi_cotrans"/>
    <property type="match status" value="2"/>
</dbReference>
<evidence type="ECO:0000313" key="7">
    <source>
        <dbReference type="EMBL" id="PTL39286.1"/>
    </source>
</evidence>
<protein>
    <submittedName>
        <fullName evidence="7">Na+/Picotransporter</fullName>
    </submittedName>
</protein>
<dbReference type="GO" id="GO:0005436">
    <property type="term" value="F:sodium:phosphate symporter activity"/>
    <property type="evidence" value="ECO:0007669"/>
    <property type="project" value="InterPro"/>
</dbReference>
<dbReference type="InterPro" id="IPR003841">
    <property type="entry name" value="Na/Pi_transpt"/>
</dbReference>
<feature type="transmembrane region" description="Helical" evidence="6">
    <location>
        <begin position="12"/>
        <end position="31"/>
    </location>
</feature>
<evidence type="ECO:0000256" key="3">
    <source>
        <dbReference type="ARBA" id="ARBA00022692"/>
    </source>
</evidence>
<dbReference type="PANTHER" id="PTHR10010:SF46">
    <property type="entry name" value="SODIUM-DEPENDENT PHOSPHATE TRANSPORT PROTEIN 2B"/>
    <property type="match status" value="1"/>
</dbReference>
<keyword evidence="4 6" id="KW-1133">Transmembrane helix</keyword>
<keyword evidence="3 6" id="KW-0812">Transmembrane</keyword>
<evidence type="ECO:0000256" key="1">
    <source>
        <dbReference type="ARBA" id="ARBA00004651"/>
    </source>
</evidence>
<keyword evidence="5 6" id="KW-0472">Membrane</keyword>
<accession>A0A2T4U7A7</accession>
<organism evidence="7 8">
    <name type="scientific">Alkalicoccus saliphilus</name>
    <dbReference type="NCBI Taxonomy" id="200989"/>
    <lineage>
        <taxon>Bacteria</taxon>
        <taxon>Bacillati</taxon>
        <taxon>Bacillota</taxon>
        <taxon>Bacilli</taxon>
        <taxon>Bacillales</taxon>
        <taxon>Bacillaceae</taxon>
        <taxon>Alkalicoccus</taxon>
    </lineage>
</organism>
<gene>
    <name evidence="7" type="ORF">C6Y45_06645</name>
</gene>
<evidence type="ECO:0000313" key="8">
    <source>
        <dbReference type="Proteomes" id="UP000240509"/>
    </source>
</evidence>
<feature type="transmembrane region" description="Helical" evidence="6">
    <location>
        <begin position="258"/>
        <end position="283"/>
    </location>
</feature>
<dbReference type="AlphaFoldDB" id="A0A2T4U7A7"/>
<dbReference type="EMBL" id="PZJJ01000008">
    <property type="protein sequence ID" value="PTL39286.1"/>
    <property type="molecule type" value="Genomic_DNA"/>
</dbReference>
<proteinExistence type="predicted"/>
<dbReference type="Proteomes" id="UP000240509">
    <property type="component" value="Unassembled WGS sequence"/>
</dbReference>
<evidence type="ECO:0000256" key="2">
    <source>
        <dbReference type="ARBA" id="ARBA00022475"/>
    </source>
</evidence>
<dbReference type="GO" id="GO:0044341">
    <property type="term" value="P:sodium-dependent phosphate transport"/>
    <property type="evidence" value="ECO:0007669"/>
    <property type="project" value="InterPro"/>
</dbReference>
<keyword evidence="2" id="KW-1003">Cell membrane</keyword>
<feature type="transmembrane region" description="Helical" evidence="6">
    <location>
        <begin position="183"/>
        <end position="200"/>
    </location>
</feature>
<feature type="transmembrane region" description="Helical" evidence="6">
    <location>
        <begin position="81"/>
        <end position="103"/>
    </location>
</feature>